<keyword evidence="2" id="KW-1185">Reference proteome</keyword>
<organism evidence="1 2">
    <name type="scientific">Clathrus columnatus</name>
    <dbReference type="NCBI Taxonomy" id="1419009"/>
    <lineage>
        <taxon>Eukaryota</taxon>
        <taxon>Fungi</taxon>
        <taxon>Dikarya</taxon>
        <taxon>Basidiomycota</taxon>
        <taxon>Agaricomycotina</taxon>
        <taxon>Agaricomycetes</taxon>
        <taxon>Phallomycetidae</taxon>
        <taxon>Phallales</taxon>
        <taxon>Clathraceae</taxon>
        <taxon>Clathrus</taxon>
    </lineage>
</organism>
<evidence type="ECO:0000313" key="2">
    <source>
        <dbReference type="Proteomes" id="UP001050691"/>
    </source>
</evidence>
<accession>A0AAV5A392</accession>
<dbReference type="EMBL" id="BPWL01000004">
    <property type="protein sequence ID" value="GJJ09134.1"/>
    <property type="molecule type" value="Genomic_DNA"/>
</dbReference>
<evidence type="ECO:0000313" key="1">
    <source>
        <dbReference type="EMBL" id="GJJ09134.1"/>
    </source>
</evidence>
<proteinExistence type="predicted"/>
<dbReference type="AlphaFoldDB" id="A0AAV5A392"/>
<dbReference type="Proteomes" id="UP001050691">
    <property type="component" value="Unassembled WGS sequence"/>
</dbReference>
<sequence length="200" mass="22019">MNNIACGFCIVLKETIAIFPGFGRIRITIKSTNTQPRRTTTSTDPTTKENMSLSEDISKIVTQTKTQATTALGWDVVMNYDEAELNNLLAAAHNEDSIGKRSIKNFECSLTTTTNDKTGENYTIDIQKFIATHLRPACSFVIPILGGTAKLGGDIKNPSESEFLRPSYQQSCKKDGYLIPDNQWSVNVSGLPVDTETKCD</sequence>
<comment type="caution">
    <text evidence="1">The sequence shown here is derived from an EMBL/GenBank/DDBJ whole genome shotgun (WGS) entry which is preliminary data.</text>
</comment>
<name>A0AAV5A392_9AGAM</name>
<gene>
    <name evidence="1" type="ORF">Clacol_003356</name>
</gene>
<reference evidence="1" key="1">
    <citation type="submission" date="2021-10" db="EMBL/GenBank/DDBJ databases">
        <title>De novo Genome Assembly of Clathrus columnatus (Basidiomycota, Fungi) Using Illumina and Nanopore Sequence Data.</title>
        <authorList>
            <person name="Ogiso-Tanaka E."/>
            <person name="Itagaki H."/>
            <person name="Hosoya T."/>
            <person name="Hosaka K."/>
        </authorList>
    </citation>
    <scope>NUCLEOTIDE SEQUENCE</scope>
    <source>
        <strain evidence="1">MO-923</strain>
    </source>
</reference>
<protein>
    <submittedName>
        <fullName evidence="1">Uncharacterized protein</fullName>
    </submittedName>
</protein>